<comment type="caution">
    <text evidence="11">The sequence shown here is derived from an EMBL/GenBank/DDBJ whole genome shotgun (WGS) entry which is preliminary data.</text>
</comment>
<dbReference type="PROSITE" id="PS00463">
    <property type="entry name" value="ZN2_CY6_FUNGAL_1"/>
    <property type="match status" value="1"/>
</dbReference>
<keyword evidence="5" id="KW-0238">DNA-binding</keyword>
<dbReference type="GO" id="GO:0045944">
    <property type="term" value="P:positive regulation of transcription by RNA polymerase II"/>
    <property type="evidence" value="ECO:0007669"/>
    <property type="project" value="TreeGrafter"/>
</dbReference>
<gene>
    <name evidence="11" type="ORF">CSOL1703_00008482</name>
</gene>
<evidence type="ECO:0000313" key="12">
    <source>
        <dbReference type="Proteomes" id="UP000775872"/>
    </source>
</evidence>
<evidence type="ECO:0000256" key="4">
    <source>
        <dbReference type="ARBA" id="ARBA00023015"/>
    </source>
</evidence>
<dbReference type="AlphaFoldDB" id="A0A9N9ZK10"/>
<dbReference type="Proteomes" id="UP000775872">
    <property type="component" value="Unassembled WGS sequence"/>
</dbReference>
<evidence type="ECO:0000256" key="1">
    <source>
        <dbReference type="ARBA" id="ARBA00004123"/>
    </source>
</evidence>
<dbReference type="SUPFAM" id="SSF57701">
    <property type="entry name" value="Zn2/Cys6 DNA-binding domain"/>
    <property type="match status" value="1"/>
</dbReference>
<dbReference type="EMBL" id="CABFOC020000082">
    <property type="protein sequence ID" value="CAH0058005.1"/>
    <property type="molecule type" value="Genomic_DNA"/>
</dbReference>
<evidence type="ECO:0000256" key="2">
    <source>
        <dbReference type="ARBA" id="ARBA00022723"/>
    </source>
</evidence>
<dbReference type="InterPro" id="IPR001138">
    <property type="entry name" value="Zn2Cys6_DnaBD"/>
</dbReference>
<dbReference type="Gene3D" id="4.10.240.10">
    <property type="entry name" value="Zn(2)-C6 fungal-type DNA-binding domain"/>
    <property type="match status" value="1"/>
</dbReference>
<proteinExistence type="predicted"/>
<reference evidence="11" key="1">
    <citation type="submission" date="2021-10" db="EMBL/GenBank/DDBJ databases">
        <authorList>
            <person name="Piombo E."/>
        </authorList>
    </citation>
    <scope>NUCLEOTIDE SEQUENCE</scope>
</reference>
<dbReference type="GO" id="GO:0006351">
    <property type="term" value="P:DNA-templated transcription"/>
    <property type="evidence" value="ECO:0007669"/>
    <property type="project" value="InterPro"/>
</dbReference>
<dbReference type="InterPro" id="IPR052202">
    <property type="entry name" value="Yeast_MetPath_Reg"/>
</dbReference>
<dbReference type="GO" id="GO:0000981">
    <property type="term" value="F:DNA-binding transcription factor activity, RNA polymerase II-specific"/>
    <property type="evidence" value="ECO:0007669"/>
    <property type="project" value="InterPro"/>
</dbReference>
<keyword evidence="12" id="KW-1185">Reference proteome</keyword>
<dbReference type="PROSITE" id="PS50048">
    <property type="entry name" value="ZN2_CY6_FUNGAL_2"/>
    <property type="match status" value="1"/>
</dbReference>
<name>A0A9N9ZK10_9HYPO</name>
<comment type="subcellular location">
    <subcellularLocation>
        <location evidence="1">Nucleus</location>
    </subcellularLocation>
</comment>
<feature type="domain" description="Zn(2)-C6 fungal-type" evidence="10">
    <location>
        <begin position="3"/>
        <end position="33"/>
    </location>
</feature>
<evidence type="ECO:0000256" key="7">
    <source>
        <dbReference type="ARBA" id="ARBA00023242"/>
    </source>
</evidence>
<dbReference type="PANTHER" id="PTHR47782:SF12">
    <property type="entry name" value="ZN(II)2CYS6 TRANSCRIPTION FACTOR (EUROFUNG)"/>
    <property type="match status" value="1"/>
</dbReference>
<dbReference type="PANTHER" id="PTHR47782">
    <property type="entry name" value="ZN(II)2CYS6 TRANSCRIPTION FACTOR (EUROFUNG)-RELATED"/>
    <property type="match status" value="1"/>
</dbReference>
<dbReference type="SMART" id="SM00906">
    <property type="entry name" value="Fungal_trans"/>
    <property type="match status" value="1"/>
</dbReference>
<dbReference type="SMART" id="SM00066">
    <property type="entry name" value="GAL4"/>
    <property type="match status" value="1"/>
</dbReference>
<evidence type="ECO:0000256" key="9">
    <source>
        <dbReference type="SAM" id="MobiDB-lite"/>
    </source>
</evidence>
<keyword evidence="2" id="KW-0479">Metal-binding</keyword>
<dbReference type="Pfam" id="PF00172">
    <property type="entry name" value="Zn_clus"/>
    <property type="match status" value="1"/>
</dbReference>
<evidence type="ECO:0000259" key="10">
    <source>
        <dbReference type="PROSITE" id="PS50048"/>
    </source>
</evidence>
<evidence type="ECO:0000256" key="3">
    <source>
        <dbReference type="ARBA" id="ARBA00022833"/>
    </source>
</evidence>
<keyword evidence="8" id="KW-0175">Coiled coil</keyword>
<accession>A0A9N9ZK10</accession>
<sequence>MQACDRCHSRKTRCDRRFPQCGSCEKAGAACVHADKLRQRNPPRGYIDSLETLVKTLRAENKDLEHSLAQSQAELHVRDNLALDQVSGEPAASPSTSSCSQPAPIIRPSTGLEAASETRFGHNPIAVEVGYLSLVATGETRYLGSSSGLGLANIINTVISSQGGMDFGPMGKEPSPPQGLRKKTFPVSTSDAAFPQLATAMPFIDAYFQHTHVAFPLLHRPIFLKSVKRIYEEPGYYEQKTFNAFVFDMVLAIGSSSSNRFYDSSVSSSTYFAMAQSKVATVVSVPGLQALKAILLVSQHGIFSNLRDTAASMWHLVGIATRMCFELGIHLERNKPGTSSPGRRIVTYEDEMAKRCFWCLYNLDRVVSFTLGRPVAIRDDEIDVSLPSHLDDDCFWPDKPFELVSPRDDGLSPFLHIIRIRRISGEILGTFYNSRRQLDIPLKQKLGMRRKFRDQINAWMADTSKLNLIPISGGSEPVSSFLTQEWYYASKLHQSRRLNYSWITLHGIFIAGLAYVYSLSGVVRDPKMHHALPDVLSIIEVCRRCSNVLVAICERWDASRRSCEIFDKVSTAVIRDVLNLGSKGDWRQQQQQQPLSSAPREAPSQHSAGQAPNRARQTGVGREQSIQTPPQEDQASRRLVTSMTQVEETLAMDASITFPDVLDFPSESEQLFCGEALAGFPETWPFDFPFGTDGALDSSRGDRDREDWFGI</sequence>
<feature type="region of interest" description="Disordered" evidence="9">
    <location>
        <begin position="584"/>
        <end position="640"/>
    </location>
</feature>
<evidence type="ECO:0000313" key="11">
    <source>
        <dbReference type="EMBL" id="CAH0058005.1"/>
    </source>
</evidence>
<dbReference type="Pfam" id="PF04082">
    <property type="entry name" value="Fungal_trans"/>
    <property type="match status" value="1"/>
</dbReference>
<evidence type="ECO:0000256" key="8">
    <source>
        <dbReference type="SAM" id="Coils"/>
    </source>
</evidence>
<feature type="compositionally biased region" description="Polar residues" evidence="9">
    <location>
        <begin position="624"/>
        <end position="640"/>
    </location>
</feature>
<feature type="coiled-coil region" evidence="8">
    <location>
        <begin position="47"/>
        <end position="74"/>
    </location>
</feature>
<keyword evidence="7" id="KW-0539">Nucleus</keyword>
<dbReference type="InterPro" id="IPR036864">
    <property type="entry name" value="Zn2-C6_fun-type_DNA-bd_sf"/>
</dbReference>
<evidence type="ECO:0000256" key="6">
    <source>
        <dbReference type="ARBA" id="ARBA00023163"/>
    </source>
</evidence>
<keyword evidence="3" id="KW-0862">Zinc</keyword>
<feature type="region of interest" description="Disordered" evidence="9">
    <location>
        <begin position="86"/>
        <end position="107"/>
    </location>
</feature>
<dbReference type="OrthoDB" id="25921at2759"/>
<dbReference type="InterPro" id="IPR007219">
    <property type="entry name" value="XnlR_reg_dom"/>
</dbReference>
<dbReference type="CDD" id="cd12148">
    <property type="entry name" value="fungal_TF_MHR"/>
    <property type="match status" value="1"/>
</dbReference>
<evidence type="ECO:0000256" key="5">
    <source>
        <dbReference type="ARBA" id="ARBA00023125"/>
    </source>
</evidence>
<dbReference type="GO" id="GO:0008270">
    <property type="term" value="F:zinc ion binding"/>
    <property type="evidence" value="ECO:0007669"/>
    <property type="project" value="InterPro"/>
</dbReference>
<protein>
    <recommendedName>
        <fullName evidence="10">Zn(2)-C6 fungal-type domain-containing protein</fullName>
    </recommendedName>
</protein>
<keyword evidence="6" id="KW-0804">Transcription</keyword>
<dbReference type="GO" id="GO:0043565">
    <property type="term" value="F:sequence-specific DNA binding"/>
    <property type="evidence" value="ECO:0007669"/>
    <property type="project" value="TreeGrafter"/>
</dbReference>
<organism evidence="11 12">
    <name type="scientific">Clonostachys solani</name>
    <dbReference type="NCBI Taxonomy" id="160281"/>
    <lineage>
        <taxon>Eukaryota</taxon>
        <taxon>Fungi</taxon>
        <taxon>Dikarya</taxon>
        <taxon>Ascomycota</taxon>
        <taxon>Pezizomycotina</taxon>
        <taxon>Sordariomycetes</taxon>
        <taxon>Hypocreomycetidae</taxon>
        <taxon>Hypocreales</taxon>
        <taxon>Bionectriaceae</taxon>
        <taxon>Clonostachys</taxon>
    </lineage>
</organism>
<dbReference type="CDD" id="cd00067">
    <property type="entry name" value="GAL4"/>
    <property type="match status" value="1"/>
</dbReference>
<dbReference type="GO" id="GO:0005634">
    <property type="term" value="C:nucleus"/>
    <property type="evidence" value="ECO:0007669"/>
    <property type="project" value="UniProtKB-SubCell"/>
</dbReference>
<keyword evidence="4" id="KW-0805">Transcription regulation</keyword>